<gene>
    <name evidence="2" type="ORF">BFLFYP10_05137</name>
    <name evidence="1" type="ORF">ERS852461_05075</name>
</gene>
<evidence type="ECO:0000313" key="1">
    <source>
        <dbReference type="EMBL" id="CUQ34076.1"/>
    </source>
</evidence>
<evidence type="ECO:0000313" key="3">
    <source>
        <dbReference type="Proteomes" id="UP000095606"/>
    </source>
</evidence>
<proteinExistence type="predicted"/>
<protein>
    <submittedName>
        <fullName evidence="1">Uncharacterized protein</fullName>
    </submittedName>
</protein>
<accession>A0A174VKR4</accession>
<name>A0A174VKR4_9BACE</name>
<dbReference type="AlphaFoldDB" id="A0A174VKR4"/>
<reference evidence="2" key="2">
    <citation type="submission" date="2019-11" db="EMBL/GenBank/DDBJ databases">
        <authorList>
            <person name="Feng L."/>
        </authorList>
    </citation>
    <scope>NUCLEOTIDE SEQUENCE</scope>
    <source>
        <strain evidence="2">BfaecisLFYP10</strain>
    </source>
</reference>
<dbReference type="Proteomes" id="UP000095606">
    <property type="component" value="Unassembled WGS sequence"/>
</dbReference>
<reference evidence="1 3" key="1">
    <citation type="submission" date="2015-09" db="EMBL/GenBank/DDBJ databases">
        <authorList>
            <consortium name="Pathogen Informatics"/>
        </authorList>
    </citation>
    <scope>NUCLEOTIDE SEQUENCE [LARGE SCALE GENOMIC DNA]</scope>
    <source>
        <strain evidence="1 3">2789STDY5834846</strain>
    </source>
</reference>
<dbReference type="EMBL" id="CACRSZ010000005">
    <property type="protein sequence ID" value="VYS76663.1"/>
    <property type="molecule type" value="Genomic_DNA"/>
</dbReference>
<sequence length="57" mass="6417">MNKVKDSIFLTNKPDCIAVYFSLGANSPSTHSKPHLLTKTPILLESSVIYFTFVHHQ</sequence>
<dbReference type="EMBL" id="CZAE01000046">
    <property type="protein sequence ID" value="CUQ34076.1"/>
    <property type="molecule type" value="Genomic_DNA"/>
</dbReference>
<accession>A0A6N2R6G0</accession>
<evidence type="ECO:0000313" key="2">
    <source>
        <dbReference type="EMBL" id="VYS76663.1"/>
    </source>
</evidence>
<organism evidence="1 3">
    <name type="scientific">Bacteroides faecis</name>
    <dbReference type="NCBI Taxonomy" id="674529"/>
    <lineage>
        <taxon>Bacteria</taxon>
        <taxon>Pseudomonadati</taxon>
        <taxon>Bacteroidota</taxon>
        <taxon>Bacteroidia</taxon>
        <taxon>Bacteroidales</taxon>
        <taxon>Bacteroidaceae</taxon>
        <taxon>Bacteroides</taxon>
    </lineage>
</organism>